<dbReference type="KEGG" id="vg:12979007"/>
<reference evidence="1 2" key="1">
    <citation type="submission" date="2012-05" db="EMBL/GenBank/DDBJ databases">
        <title>The genome sequence of bacteriophage AP22 lytic for Acinetobacter baumannii.</title>
        <authorList>
            <person name="Volozhantsev N.V."/>
            <person name="Popova A.V."/>
            <person name="Bogun A.G."/>
        </authorList>
    </citation>
    <scope>NUCLEOTIDE SEQUENCE [LARGE SCALE GENOMIC DNA]</scope>
</reference>
<dbReference type="RefSeq" id="YP_006383770.1">
    <property type="nucleotide sequence ID" value="NC_017984.1"/>
</dbReference>
<keyword evidence="2" id="KW-1185">Reference proteome</keyword>
<protein>
    <submittedName>
        <fullName evidence="1">Uncharacterized protein</fullName>
    </submittedName>
</protein>
<sequence>MMINVVYLVMVFGGSSANTASVLIPQANMAQCQANLKGYGKAGKVTNAYCIVGVMLK</sequence>
<evidence type="ECO:0000313" key="1">
    <source>
        <dbReference type="EMBL" id="CCH57728.1"/>
    </source>
</evidence>
<accession>I2GUC7</accession>
<proteinExistence type="predicted"/>
<reference evidence="1 2" key="2">
    <citation type="submission" date="2012-05" db="EMBL/GenBank/DDBJ databases">
        <authorList>
            <person name="Volozhantsev N."/>
        </authorList>
    </citation>
    <scope>NUCLEOTIDE SEQUENCE [LARGE SCALE GENOMIC DNA]</scope>
</reference>
<organism evidence="1 2">
    <name type="scientific">Acinetobacter phage AP22</name>
    <dbReference type="NCBI Taxonomy" id="1187128"/>
    <lineage>
        <taxon>Viruses</taxon>
        <taxon>Duplodnaviria</taxon>
        <taxon>Heunggongvirae</taxon>
        <taxon>Uroviricota</taxon>
        <taxon>Caudoviricetes</taxon>
        <taxon>Obolenskvirus</taxon>
        <taxon>Obolenskvirus AP22</taxon>
    </lineage>
</organism>
<name>I2GUC7_9CAUD</name>
<dbReference type="OrthoDB" id="25611at10239"/>
<dbReference type="Proteomes" id="UP000002880">
    <property type="component" value="Segment"/>
</dbReference>
<dbReference type="GeneID" id="12979007"/>
<dbReference type="EMBL" id="HE806280">
    <property type="protein sequence ID" value="CCH57728.1"/>
    <property type="molecule type" value="Genomic_DNA"/>
</dbReference>
<evidence type="ECO:0000313" key="2">
    <source>
        <dbReference type="Proteomes" id="UP000002880"/>
    </source>
</evidence>